<comment type="pathway">
    <text evidence="2 7 8">Cell wall biogenesis; peptidoglycan biosynthesis.</text>
</comment>
<dbReference type="GO" id="GO:0008360">
    <property type="term" value="P:regulation of cell shape"/>
    <property type="evidence" value="ECO:0007669"/>
    <property type="project" value="UniProtKB-KW"/>
</dbReference>
<dbReference type="HAMAP" id="MF_00639">
    <property type="entry name" value="MurD"/>
    <property type="match status" value="1"/>
</dbReference>
<dbReference type="GO" id="GO:0008764">
    <property type="term" value="F:UDP-N-acetylmuramoylalanine-D-glutamate ligase activity"/>
    <property type="evidence" value="ECO:0007669"/>
    <property type="project" value="UniProtKB-UniRule"/>
</dbReference>
<dbReference type="SUPFAM" id="SSF53623">
    <property type="entry name" value="MurD-like peptide ligases, catalytic domain"/>
    <property type="match status" value="1"/>
</dbReference>
<sequence length="447" mass="48745">MKLRVPFILEFALEKPVAVFGAGVSGRAVQALLEKVGAEGRLYDEVSGPEFGEAQCAEHSLVVFSPGFVTDHRWLVLARERGLWCMGELDFSALFWRGLMEARSVRHELVAVTGTNGKTTLTEFLTHALRENGECAHAAGNIGKPLAQLVVESAAGKDERPQIVICEVSSFQAESLQHFRADSLLWTNFAEDHLDRHGSLEQYFGAKARLLAAVPADSVFIGACVARAARQFEQAVPPYATMRCESPFFSEQLKGTFCEGPPQQDNFRLALSWWWRSDRSPELLYQAAQSFSVGPHRLSPVATVSGVSYWNDSKATNFHAVEQALAYFARAQTPVYLILGGRAKGGDLAGFVGRIAARVRHAFLIGETAPLLAPLCAAQGLSYESCDSLEEAVWAASRAAPPASAILLSPGFASFDSFRNYQERGEAFEAAVRALAANPHQVPHFSI</sequence>
<keyword evidence="7 8" id="KW-0133">Cell shape</keyword>
<dbReference type="Pfam" id="PF08245">
    <property type="entry name" value="Mur_ligase_M"/>
    <property type="match status" value="1"/>
</dbReference>
<comment type="caution">
    <text evidence="11">The sequence shown here is derived from an EMBL/GenBank/DDBJ whole genome shotgun (WGS) entry which is preliminary data.</text>
</comment>
<dbReference type="RefSeq" id="WP_068630360.1">
    <property type="nucleotide sequence ID" value="NZ_LSZQ01000047.1"/>
</dbReference>
<proteinExistence type="inferred from homology"/>
<dbReference type="GO" id="GO:0051301">
    <property type="term" value="P:cell division"/>
    <property type="evidence" value="ECO:0007669"/>
    <property type="project" value="UniProtKB-KW"/>
</dbReference>
<keyword evidence="6 7" id="KW-0067">ATP-binding</keyword>
<dbReference type="Gene3D" id="3.90.190.20">
    <property type="entry name" value="Mur ligase, C-terminal domain"/>
    <property type="match status" value="1"/>
</dbReference>
<name>A0A139SLP7_9BACT</name>
<dbReference type="UniPathway" id="UPA00219"/>
<keyword evidence="4 7" id="KW-0436">Ligase</keyword>
<dbReference type="InterPro" id="IPR004101">
    <property type="entry name" value="Mur_ligase_C"/>
</dbReference>
<dbReference type="PANTHER" id="PTHR43692:SF1">
    <property type="entry name" value="UDP-N-ACETYLMURAMOYLALANINE--D-GLUTAMATE LIGASE"/>
    <property type="match status" value="1"/>
</dbReference>
<feature type="domain" description="Mur ligase C-terminal" evidence="9">
    <location>
        <begin position="296"/>
        <end position="410"/>
    </location>
</feature>
<evidence type="ECO:0000256" key="5">
    <source>
        <dbReference type="ARBA" id="ARBA00022741"/>
    </source>
</evidence>
<evidence type="ECO:0000256" key="2">
    <source>
        <dbReference type="ARBA" id="ARBA00004752"/>
    </source>
</evidence>
<dbReference type="GO" id="GO:0071555">
    <property type="term" value="P:cell wall organization"/>
    <property type="evidence" value="ECO:0007669"/>
    <property type="project" value="UniProtKB-KW"/>
</dbReference>
<dbReference type="NCBIfam" id="TIGR01087">
    <property type="entry name" value="murD"/>
    <property type="match status" value="1"/>
</dbReference>
<evidence type="ECO:0000256" key="1">
    <source>
        <dbReference type="ARBA" id="ARBA00004496"/>
    </source>
</evidence>
<dbReference type="OrthoDB" id="9809796at2"/>
<dbReference type="Gene3D" id="3.40.1190.10">
    <property type="entry name" value="Mur-like, catalytic domain"/>
    <property type="match status" value="1"/>
</dbReference>
<dbReference type="InterPro" id="IPR013221">
    <property type="entry name" value="Mur_ligase_cen"/>
</dbReference>
<evidence type="ECO:0000256" key="7">
    <source>
        <dbReference type="HAMAP-Rule" id="MF_00639"/>
    </source>
</evidence>
<dbReference type="Pfam" id="PF02875">
    <property type="entry name" value="Mur_ligase_C"/>
    <property type="match status" value="1"/>
</dbReference>
<protein>
    <recommendedName>
        <fullName evidence="7 8">UDP-N-acetylmuramoylalanine--D-glutamate ligase</fullName>
        <ecNumber evidence="7 8">6.3.2.9</ecNumber>
    </recommendedName>
    <alternativeName>
        <fullName evidence="7">D-glutamic acid-adding enzyme</fullName>
    </alternativeName>
    <alternativeName>
        <fullName evidence="7">UDP-N-acetylmuramoyl-L-alanyl-D-glutamate synthetase</fullName>
    </alternativeName>
</protein>
<dbReference type="GO" id="GO:0005524">
    <property type="term" value="F:ATP binding"/>
    <property type="evidence" value="ECO:0007669"/>
    <property type="project" value="UniProtKB-UniRule"/>
</dbReference>
<dbReference type="AlphaFoldDB" id="A0A139SLP7"/>
<feature type="domain" description="Mur ligase central" evidence="10">
    <location>
        <begin position="112"/>
        <end position="221"/>
    </location>
</feature>
<dbReference type="GO" id="GO:0005737">
    <property type="term" value="C:cytoplasm"/>
    <property type="evidence" value="ECO:0007669"/>
    <property type="project" value="UniProtKB-SubCell"/>
</dbReference>
<feature type="binding site" evidence="7">
    <location>
        <begin position="114"/>
        <end position="120"/>
    </location>
    <ligand>
        <name>ATP</name>
        <dbReference type="ChEBI" id="CHEBI:30616"/>
    </ligand>
</feature>
<organism evidence="11 12">
    <name type="scientific">Cephaloticoccus primus</name>
    <dbReference type="NCBI Taxonomy" id="1548207"/>
    <lineage>
        <taxon>Bacteria</taxon>
        <taxon>Pseudomonadati</taxon>
        <taxon>Verrucomicrobiota</taxon>
        <taxon>Opitutia</taxon>
        <taxon>Opitutales</taxon>
        <taxon>Opitutaceae</taxon>
        <taxon>Cephaloticoccus</taxon>
    </lineage>
</organism>
<comment type="similarity">
    <text evidence="7">Belongs to the MurCDEF family.</text>
</comment>
<evidence type="ECO:0000313" key="11">
    <source>
        <dbReference type="EMBL" id="KXU35479.1"/>
    </source>
</evidence>
<accession>A0A139SLP7</accession>
<evidence type="ECO:0000256" key="4">
    <source>
        <dbReference type="ARBA" id="ARBA00022598"/>
    </source>
</evidence>
<gene>
    <name evidence="7" type="primary">murD</name>
    <name evidence="11" type="ORF">AXK11_06245</name>
</gene>
<keyword evidence="7 8" id="KW-0131">Cell cycle</keyword>
<evidence type="ECO:0000259" key="9">
    <source>
        <dbReference type="Pfam" id="PF02875"/>
    </source>
</evidence>
<dbReference type="PANTHER" id="PTHR43692">
    <property type="entry name" value="UDP-N-ACETYLMURAMOYLALANINE--D-GLUTAMATE LIGASE"/>
    <property type="match status" value="1"/>
</dbReference>
<dbReference type="GO" id="GO:0009252">
    <property type="term" value="P:peptidoglycan biosynthetic process"/>
    <property type="evidence" value="ECO:0007669"/>
    <property type="project" value="UniProtKB-UniRule"/>
</dbReference>
<dbReference type="InterPro" id="IPR036615">
    <property type="entry name" value="Mur_ligase_C_dom_sf"/>
</dbReference>
<dbReference type="InterPro" id="IPR005762">
    <property type="entry name" value="MurD"/>
</dbReference>
<evidence type="ECO:0000313" key="12">
    <source>
        <dbReference type="Proteomes" id="UP000070058"/>
    </source>
</evidence>
<dbReference type="SUPFAM" id="SSF53244">
    <property type="entry name" value="MurD-like peptide ligases, peptide-binding domain"/>
    <property type="match status" value="1"/>
</dbReference>
<comment type="subcellular location">
    <subcellularLocation>
        <location evidence="1 7 8">Cytoplasm</location>
    </subcellularLocation>
</comment>
<evidence type="ECO:0000259" key="10">
    <source>
        <dbReference type="Pfam" id="PF08245"/>
    </source>
</evidence>
<dbReference type="EC" id="6.3.2.9" evidence="7 8"/>
<keyword evidence="7 8" id="KW-0961">Cell wall biogenesis/degradation</keyword>
<evidence type="ECO:0000256" key="6">
    <source>
        <dbReference type="ARBA" id="ARBA00022840"/>
    </source>
</evidence>
<reference evidence="12" key="1">
    <citation type="submission" date="2016-02" db="EMBL/GenBank/DDBJ databases">
        <authorList>
            <person name="Sanders J.G."/>
            <person name="Lin J.Y."/>
            <person name="Wertz J.T."/>
            <person name="Russell J.A."/>
            <person name="Moreau C.S."/>
            <person name="Powell S."/>
        </authorList>
    </citation>
    <scope>NUCLEOTIDE SEQUENCE [LARGE SCALE GENOMIC DNA]</scope>
    <source>
        <strain evidence="12">CAG34</strain>
    </source>
</reference>
<keyword evidence="7 8" id="KW-0132">Cell division</keyword>
<comment type="function">
    <text evidence="7 8">Cell wall formation. Catalyzes the addition of glutamate to the nucleotide precursor UDP-N-acetylmuramoyl-L-alanine (UMA).</text>
</comment>
<keyword evidence="5 7" id="KW-0547">Nucleotide-binding</keyword>
<dbReference type="STRING" id="1548207.AXK11_06245"/>
<dbReference type="Proteomes" id="UP000070058">
    <property type="component" value="Unassembled WGS sequence"/>
</dbReference>
<keyword evidence="12" id="KW-1185">Reference proteome</keyword>
<dbReference type="EMBL" id="LSZQ01000047">
    <property type="protein sequence ID" value="KXU35479.1"/>
    <property type="molecule type" value="Genomic_DNA"/>
</dbReference>
<dbReference type="SUPFAM" id="SSF51984">
    <property type="entry name" value="MurCD N-terminal domain"/>
    <property type="match status" value="1"/>
</dbReference>
<comment type="catalytic activity">
    <reaction evidence="7 8">
        <text>UDP-N-acetyl-alpha-D-muramoyl-L-alanine + D-glutamate + ATP = UDP-N-acetyl-alpha-D-muramoyl-L-alanyl-D-glutamate + ADP + phosphate + H(+)</text>
        <dbReference type="Rhea" id="RHEA:16429"/>
        <dbReference type="ChEBI" id="CHEBI:15378"/>
        <dbReference type="ChEBI" id="CHEBI:29986"/>
        <dbReference type="ChEBI" id="CHEBI:30616"/>
        <dbReference type="ChEBI" id="CHEBI:43474"/>
        <dbReference type="ChEBI" id="CHEBI:83898"/>
        <dbReference type="ChEBI" id="CHEBI:83900"/>
        <dbReference type="ChEBI" id="CHEBI:456216"/>
        <dbReference type="EC" id="6.3.2.9"/>
    </reaction>
</comment>
<evidence type="ECO:0000256" key="3">
    <source>
        <dbReference type="ARBA" id="ARBA00022490"/>
    </source>
</evidence>
<keyword evidence="7 8" id="KW-0573">Peptidoglycan synthesis</keyword>
<dbReference type="InterPro" id="IPR036565">
    <property type="entry name" value="Mur-like_cat_sf"/>
</dbReference>
<keyword evidence="3 7" id="KW-0963">Cytoplasm</keyword>
<evidence type="ECO:0000256" key="8">
    <source>
        <dbReference type="RuleBase" id="RU003664"/>
    </source>
</evidence>